<reference evidence="4" key="1">
    <citation type="journal article" date="2006" name="PLoS Biol.">
        <title>Macronuclear genome sequence of the ciliate Tetrahymena thermophila, a model eukaryote.</title>
        <authorList>
            <person name="Eisen J.A."/>
            <person name="Coyne R.S."/>
            <person name="Wu M."/>
            <person name="Wu D."/>
            <person name="Thiagarajan M."/>
            <person name="Wortman J.R."/>
            <person name="Badger J.H."/>
            <person name="Ren Q."/>
            <person name="Amedeo P."/>
            <person name="Jones K.M."/>
            <person name="Tallon L.J."/>
            <person name="Delcher A.L."/>
            <person name="Salzberg S.L."/>
            <person name="Silva J.C."/>
            <person name="Haas B.J."/>
            <person name="Majoros W.H."/>
            <person name="Farzad M."/>
            <person name="Carlton J.M."/>
            <person name="Smith R.K. Jr."/>
            <person name="Garg J."/>
            <person name="Pearlman R.E."/>
            <person name="Karrer K.M."/>
            <person name="Sun L."/>
            <person name="Manning G."/>
            <person name="Elde N.C."/>
            <person name="Turkewitz A.P."/>
            <person name="Asai D.J."/>
            <person name="Wilkes D.E."/>
            <person name="Wang Y."/>
            <person name="Cai H."/>
            <person name="Collins K."/>
            <person name="Stewart B.A."/>
            <person name="Lee S.R."/>
            <person name="Wilamowska K."/>
            <person name="Weinberg Z."/>
            <person name="Ruzzo W.L."/>
            <person name="Wloga D."/>
            <person name="Gaertig J."/>
            <person name="Frankel J."/>
            <person name="Tsao C.-C."/>
            <person name="Gorovsky M.A."/>
            <person name="Keeling P.J."/>
            <person name="Waller R.F."/>
            <person name="Patron N.J."/>
            <person name="Cherry J.M."/>
            <person name="Stover N.A."/>
            <person name="Krieger C.J."/>
            <person name="del Toro C."/>
            <person name="Ryder H.F."/>
            <person name="Williamson S.C."/>
            <person name="Barbeau R.A."/>
            <person name="Hamilton E.P."/>
            <person name="Orias E."/>
        </authorList>
    </citation>
    <scope>NUCLEOTIDE SEQUENCE [LARGE SCALE GENOMIC DNA]</scope>
    <source>
        <strain evidence="4">SB210</strain>
    </source>
</reference>
<name>Q22N96_TETTS</name>
<dbReference type="OMA" id="SCYNIFN"/>
<dbReference type="FunFam" id="1.10.472.80:FF:000001">
    <property type="entry name" value="TBC1 domain family member 22B"/>
    <property type="match status" value="1"/>
</dbReference>
<dbReference type="PANTHER" id="PTHR22957">
    <property type="entry name" value="TBC1 DOMAIN FAMILY MEMBER GTPASE-ACTIVATING PROTEIN"/>
    <property type="match status" value="1"/>
</dbReference>
<dbReference type="SUPFAM" id="SSF47923">
    <property type="entry name" value="Ypt/Rab-GAP domain of gyp1p"/>
    <property type="match status" value="2"/>
</dbReference>
<keyword evidence="4" id="KW-1185">Reference proteome</keyword>
<organism evidence="3 4">
    <name type="scientific">Tetrahymena thermophila (strain SB210)</name>
    <dbReference type="NCBI Taxonomy" id="312017"/>
    <lineage>
        <taxon>Eukaryota</taxon>
        <taxon>Sar</taxon>
        <taxon>Alveolata</taxon>
        <taxon>Ciliophora</taxon>
        <taxon>Intramacronucleata</taxon>
        <taxon>Oligohymenophorea</taxon>
        <taxon>Hymenostomatida</taxon>
        <taxon>Tetrahymenina</taxon>
        <taxon>Tetrahymenidae</taxon>
        <taxon>Tetrahymena</taxon>
    </lineage>
</organism>
<dbReference type="InterPro" id="IPR000195">
    <property type="entry name" value="Rab-GAP-TBC_dom"/>
</dbReference>
<dbReference type="PROSITE" id="PS50086">
    <property type="entry name" value="TBC_RABGAP"/>
    <property type="match status" value="1"/>
</dbReference>
<dbReference type="FunCoup" id="Q22N96">
    <property type="interactions" value="536"/>
</dbReference>
<evidence type="ECO:0000313" key="4">
    <source>
        <dbReference type="Proteomes" id="UP000009168"/>
    </source>
</evidence>
<evidence type="ECO:0000313" key="3">
    <source>
        <dbReference type="EMBL" id="EAR86889.2"/>
    </source>
</evidence>
<dbReference type="Gene3D" id="1.10.10.750">
    <property type="entry name" value="Ypt/Rab-GAP domain of gyp1p, domain 1"/>
    <property type="match status" value="1"/>
</dbReference>
<dbReference type="GO" id="GO:0005096">
    <property type="term" value="F:GTPase activator activity"/>
    <property type="evidence" value="ECO:0007669"/>
    <property type="project" value="TreeGrafter"/>
</dbReference>
<feature type="domain" description="Rab-GAP TBC" evidence="2">
    <location>
        <begin position="145"/>
        <end position="379"/>
    </location>
</feature>
<feature type="compositionally biased region" description="Low complexity" evidence="1">
    <location>
        <begin position="33"/>
        <end position="49"/>
    </location>
</feature>
<dbReference type="EMBL" id="GG662857">
    <property type="protein sequence ID" value="EAR86889.2"/>
    <property type="molecule type" value="Genomic_DNA"/>
</dbReference>
<dbReference type="GeneID" id="7844164"/>
<dbReference type="SMART" id="SM00164">
    <property type="entry name" value="TBC"/>
    <property type="match status" value="1"/>
</dbReference>
<dbReference type="Gene3D" id="1.10.8.270">
    <property type="entry name" value="putative rabgap domain of human tbc1 domain family member 14 like domains"/>
    <property type="match status" value="1"/>
</dbReference>
<dbReference type="eggNOG" id="KOG1092">
    <property type="taxonomic scope" value="Eukaryota"/>
</dbReference>
<dbReference type="Gene3D" id="1.10.472.80">
    <property type="entry name" value="Ypt/Rab-GAP domain of gyp1p, domain 3"/>
    <property type="match status" value="1"/>
</dbReference>
<proteinExistence type="predicted"/>
<accession>Q22N96</accession>
<dbReference type="PANTHER" id="PTHR22957:SF26">
    <property type="entry name" value="LD44506P"/>
    <property type="match status" value="1"/>
</dbReference>
<dbReference type="RefSeq" id="XP_001007134.2">
    <property type="nucleotide sequence ID" value="XM_001007134.3"/>
</dbReference>
<gene>
    <name evidence="3" type="ORF">TTHERM_00209430</name>
</gene>
<dbReference type="AlphaFoldDB" id="Q22N96"/>
<dbReference type="FunFam" id="1.10.8.270:FF:000028">
    <property type="entry name" value="TBC domain containing protein"/>
    <property type="match status" value="1"/>
</dbReference>
<sequence length="456" mass="53516">MLQKLRNRIFGDENINHNHSQSSSQDSQKDKASPQSNKNSQSQKINNTKGVLEEHTGAANDRLSSKSHPKLKYKHSLKVEDSLDKINIHRVYNKKEDFTPIGQSITNNQYQNHQEQEDQIFTQFGKMLNENIIDYRTLKTKSWKGIPAVYRAVVWKIILDYMPPNRELAEEQMNKMRNEYQSYVQSYFENETVRQNFSKTELNMIKVVDTDVPRTQPLYEIYKAPSIQNMLKRILVIWGLRHPACGYVQGINEIATPFILVFLNQYIQLDSKQNYPIPSGLENISEQVLQEIEADTYWCMAKILDKIQDNYTNGQPGIKRSLDKIGQIVQKIDPALANHFKNERVEYVQFSFRWILCLLIREFPIQQVFRIFDTYLADDKGFAVLHVYMCAALILKYSKKIQKMKFNDIILFFQNLPTQNWSDEDIEMLLAEAFVYMSLFEQSQGHIKPTVNFSWH</sequence>
<dbReference type="STRING" id="312017.Q22N96"/>
<dbReference type="InterPro" id="IPR035969">
    <property type="entry name" value="Rab-GAP_TBC_sf"/>
</dbReference>
<dbReference type="OrthoDB" id="26371at2759"/>
<dbReference type="KEGG" id="tet:TTHERM_00209430"/>
<dbReference type="HOGENOM" id="CLU_018687_5_1_1"/>
<dbReference type="InParanoid" id="Q22N96"/>
<evidence type="ECO:0000259" key="2">
    <source>
        <dbReference type="PROSITE" id="PS50086"/>
    </source>
</evidence>
<feature type="region of interest" description="Disordered" evidence="1">
    <location>
        <begin position="1"/>
        <end position="50"/>
    </location>
</feature>
<protein>
    <submittedName>
        <fullName evidence="3">Rab-GTPase-TBC domain protein</fullName>
    </submittedName>
</protein>
<dbReference type="Pfam" id="PF00566">
    <property type="entry name" value="RabGAP-TBC"/>
    <property type="match status" value="1"/>
</dbReference>
<dbReference type="Proteomes" id="UP000009168">
    <property type="component" value="Unassembled WGS sequence"/>
</dbReference>
<evidence type="ECO:0000256" key="1">
    <source>
        <dbReference type="SAM" id="MobiDB-lite"/>
    </source>
</evidence>